<sequence>MCQRKKIWVSINETSDAEGRFIANLFDQSLNLLWPQGVKYDEVILFVSDAAPYMIKVGKANQTLYTKVIHVTYLAHGLHRVAEDARNQYKNVDQLVSNVKKSFIKAPSRRHVLKYLNLLHLIFHYLRGLF</sequence>
<evidence type="ECO:0000313" key="2">
    <source>
        <dbReference type="Proteomes" id="UP000478052"/>
    </source>
</evidence>
<name>A0A6G0XLR3_APHCR</name>
<keyword evidence="2" id="KW-1185">Reference proteome</keyword>
<dbReference type="AlphaFoldDB" id="A0A6G0XLR3"/>
<dbReference type="EMBL" id="VUJU01007731">
    <property type="protein sequence ID" value="KAF0741204.1"/>
    <property type="molecule type" value="Genomic_DNA"/>
</dbReference>
<accession>A0A6G0XLR3</accession>
<reference evidence="1 2" key="1">
    <citation type="submission" date="2019-08" db="EMBL/GenBank/DDBJ databases">
        <title>Whole genome of Aphis craccivora.</title>
        <authorList>
            <person name="Voronova N.V."/>
            <person name="Shulinski R.S."/>
            <person name="Bandarenka Y.V."/>
            <person name="Zhorov D.G."/>
            <person name="Warner D."/>
        </authorList>
    </citation>
    <scope>NUCLEOTIDE SEQUENCE [LARGE SCALE GENOMIC DNA]</scope>
    <source>
        <strain evidence="1">180601</strain>
        <tissue evidence="1">Whole Body</tissue>
    </source>
</reference>
<gene>
    <name evidence="1" type="ORF">FWK35_00020491</name>
</gene>
<proteinExistence type="predicted"/>
<dbReference type="Proteomes" id="UP000478052">
    <property type="component" value="Unassembled WGS sequence"/>
</dbReference>
<organism evidence="1 2">
    <name type="scientific">Aphis craccivora</name>
    <name type="common">Cowpea aphid</name>
    <dbReference type="NCBI Taxonomy" id="307492"/>
    <lineage>
        <taxon>Eukaryota</taxon>
        <taxon>Metazoa</taxon>
        <taxon>Ecdysozoa</taxon>
        <taxon>Arthropoda</taxon>
        <taxon>Hexapoda</taxon>
        <taxon>Insecta</taxon>
        <taxon>Pterygota</taxon>
        <taxon>Neoptera</taxon>
        <taxon>Paraneoptera</taxon>
        <taxon>Hemiptera</taxon>
        <taxon>Sternorrhyncha</taxon>
        <taxon>Aphidomorpha</taxon>
        <taxon>Aphidoidea</taxon>
        <taxon>Aphididae</taxon>
        <taxon>Aphidini</taxon>
        <taxon>Aphis</taxon>
        <taxon>Aphis</taxon>
    </lineage>
</organism>
<comment type="caution">
    <text evidence="1">The sequence shown here is derived from an EMBL/GenBank/DDBJ whole genome shotgun (WGS) entry which is preliminary data.</text>
</comment>
<evidence type="ECO:0000313" key="1">
    <source>
        <dbReference type="EMBL" id="KAF0741204.1"/>
    </source>
</evidence>
<dbReference type="OrthoDB" id="6618694at2759"/>
<protein>
    <submittedName>
        <fullName evidence="1">CGG triplet repeat-binding protein 1</fullName>
    </submittedName>
</protein>